<sequence>MLLFLDVDGTLIPFGAERPYPQYEPPRTLPGPPAHPLLTRVDPALGTRLERLAELGCELVWATTWLDDANTALAPWLGLPPLRLVDWPDEDAEPWLGPRAPHWKTRPLVAWAAGSPFVWVDDEISDVDRAYVAAHHPSPALLHRVDHRYGLTDDDFAALEAWIAGGGGADGGIPGGGITGGGATGGIARGGAAGESTAGEGITDDGTAGEETTDDGTAGEETTDDGTAGGGVTGGNGPAAR</sequence>
<dbReference type="Proteomes" id="UP000509418">
    <property type="component" value="Chromosome"/>
</dbReference>
<keyword evidence="3" id="KW-1185">Reference proteome</keyword>
<feature type="compositionally biased region" description="Low complexity" evidence="1">
    <location>
        <begin position="194"/>
        <end position="206"/>
    </location>
</feature>
<evidence type="ECO:0000313" key="3">
    <source>
        <dbReference type="Proteomes" id="UP000509418"/>
    </source>
</evidence>
<dbReference type="Pfam" id="PF18143">
    <property type="entry name" value="HAD_SAK_2"/>
    <property type="match status" value="1"/>
</dbReference>
<dbReference type="AlphaFoldDB" id="A0A7H8TAN0"/>
<gene>
    <name evidence="2" type="ORF">HUT05_26300</name>
</gene>
<organism evidence="2 3">
    <name type="scientific">Streptomyces chartreusis</name>
    <dbReference type="NCBI Taxonomy" id="1969"/>
    <lineage>
        <taxon>Bacteria</taxon>
        <taxon>Bacillati</taxon>
        <taxon>Actinomycetota</taxon>
        <taxon>Actinomycetes</taxon>
        <taxon>Kitasatosporales</taxon>
        <taxon>Streptomycetaceae</taxon>
        <taxon>Streptomyces</taxon>
    </lineage>
</organism>
<feature type="compositionally biased region" description="Acidic residues" evidence="1">
    <location>
        <begin position="207"/>
        <end position="224"/>
    </location>
</feature>
<feature type="region of interest" description="Disordered" evidence="1">
    <location>
        <begin position="187"/>
        <end position="241"/>
    </location>
</feature>
<reference evidence="2 3" key="1">
    <citation type="submission" date="2020-06" db="EMBL/GenBank/DDBJ databases">
        <title>Genome mining for natural products.</title>
        <authorList>
            <person name="Zhang B."/>
            <person name="Shi J."/>
            <person name="Ge H."/>
        </authorList>
    </citation>
    <scope>NUCLEOTIDE SEQUENCE [LARGE SCALE GENOMIC DNA]</scope>
    <source>
        <strain evidence="2 3">NA02069</strain>
    </source>
</reference>
<evidence type="ECO:0008006" key="4">
    <source>
        <dbReference type="Google" id="ProtNLM"/>
    </source>
</evidence>
<proteinExistence type="predicted"/>
<feature type="compositionally biased region" description="Gly residues" evidence="1">
    <location>
        <begin position="227"/>
        <end position="241"/>
    </location>
</feature>
<protein>
    <recommendedName>
        <fullName evidence="4">Secreted protein</fullName>
    </recommendedName>
</protein>
<accession>A0A7H8TAN0</accession>
<evidence type="ECO:0000313" key="2">
    <source>
        <dbReference type="EMBL" id="QKZ20543.1"/>
    </source>
</evidence>
<name>A0A7H8TAN0_STRCX</name>
<evidence type="ECO:0000256" key="1">
    <source>
        <dbReference type="SAM" id="MobiDB-lite"/>
    </source>
</evidence>
<dbReference type="EMBL" id="CP056041">
    <property type="protein sequence ID" value="QKZ20543.1"/>
    <property type="molecule type" value="Genomic_DNA"/>
</dbReference>